<dbReference type="InterPro" id="IPR024528">
    <property type="entry name" value="ThrE_2"/>
</dbReference>
<feature type="transmembrane region" description="Helical" evidence="8">
    <location>
        <begin position="348"/>
        <end position="372"/>
    </location>
</feature>
<keyword evidence="4 8" id="KW-1133">Transmembrane helix</keyword>
<dbReference type="InterPro" id="IPR010619">
    <property type="entry name" value="ThrE-like_N"/>
</dbReference>
<name>A0ABY0V5Z0_9ACTO</name>
<keyword evidence="5 8" id="KW-0472">Membrane</keyword>
<feature type="transmembrane region" description="Helical" evidence="8">
    <location>
        <begin position="467"/>
        <end position="486"/>
    </location>
</feature>
<feature type="transmembrane region" description="Helical" evidence="8">
    <location>
        <begin position="435"/>
        <end position="455"/>
    </location>
</feature>
<feature type="transmembrane region" description="Helical" evidence="8">
    <location>
        <begin position="411"/>
        <end position="429"/>
    </location>
</feature>
<evidence type="ECO:0000313" key="11">
    <source>
        <dbReference type="EMBL" id="SDT88422.1"/>
    </source>
</evidence>
<organism evidence="11 12">
    <name type="scientific">Schaalia radingae</name>
    <dbReference type="NCBI Taxonomy" id="131110"/>
    <lineage>
        <taxon>Bacteria</taxon>
        <taxon>Bacillati</taxon>
        <taxon>Actinomycetota</taxon>
        <taxon>Actinomycetes</taxon>
        <taxon>Actinomycetales</taxon>
        <taxon>Actinomycetaceae</taxon>
        <taxon>Schaalia</taxon>
    </lineage>
</organism>
<dbReference type="InterPro" id="IPR050539">
    <property type="entry name" value="ThrE_Dicarb/AminoAcid_Exp"/>
</dbReference>
<feature type="compositionally biased region" description="Basic and acidic residues" evidence="7">
    <location>
        <begin position="82"/>
        <end position="103"/>
    </location>
</feature>
<evidence type="ECO:0000256" key="7">
    <source>
        <dbReference type="SAM" id="MobiDB-lite"/>
    </source>
</evidence>
<evidence type="ECO:0000256" key="4">
    <source>
        <dbReference type="ARBA" id="ARBA00022989"/>
    </source>
</evidence>
<dbReference type="Pfam" id="PF12821">
    <property type="entry name" value="ThrE_2"/>
    <property type="match status" value="1"/>
</dbReference>
<feature type="transmembrane region" description="Helical" evidence="8">
    <location>
        <begin position="498"/>
        <end position="520"/>
    </location>
</feature>
<evidence type="ECO:0000256" key="8">
    <source>
        <dbReference type="SAM" id="Phobius"/>
    </source>
</evidence>
<feature type="compositionally biased region" description="Acidic residues" evidence="7">
    <location>
        <begin position="547"/>
        <end position="560"/>
    </location>
</feature>
<evidence type="ECO:0000256" key="6">
    <source>
        <dbReference type="ARBA" id="ARBA00034125"/>
    </source>
</evidence>
<protein>
    <submittedName>
        <fullName evidence="11">Uncharacterized membrane protein YjjP, DUF1212 family</fullName>
    </submittedName>
</protein>
<evidence type="ECO:0000259" key="9">
    <source>
        <dbReference type="Pfam" id="PF06738"/>
    </source>
</evidence>
<feature type="region of interest" description="Disordered" evidence="7">
    <location>
        <begin position="1"/>
        <end position="103"/>
    </location>
</feature>
<feature type="compositionally biased region" description="Low complexity" evidence="7">
    <location>
        <begin position="10"/>
        <end position="30"/>
    </location>
</feature>
<dbReference type="PANTHER" id="PTHR34390">
    <property type="entry name" value="UPF0442 PROTEIN YJJB-RELATED"/>
    <property type="match status" value="1"/>
</dbReference>
<evidence type="ECO:0000256" key="3">
    <source>
        <dbReference type="ARBA" id="ARBA00022692"/>
    </source>
</evidence>
<keyword evidence="2" id="KW-1003">Cell membrane</keyword>
<feature type="domain" description="Threonine/serine exporter-like N-terminal" evidence="9">
    <location>
        <begin position="123"/>
        <end position="365"/>
    </location>
</feature>
<evidence type="ECO:0000313" key="12">
    <source>
        <dbReference type="Proteomes" id="UP000198976"/>
    </source>
</evidence>
<evidence type="ECO:0000256" key="5">
    <source>
        <dbReference type="ARBA" id="ARBA00023136"/>
    </source>
</evidence>
<accession>A0ABY0V5Z0</accession>
<keyword evidence="12" id="KW-1185">Reference proteome</keyword>
<dbReference type="Proteomes" id="UP000198976">
    <property type="component" value="Chromosome I"/>
</dbReference>
<evidence type="ECO:0000259" key="10">
    <source>
        <dbReference type="Pfam" id="PF12821"/>
    </source>
</evidence>
<feature type="transmembrane region" description="Helical" evidence="8">
    <location>
        <begin position="384"/>
        <end position="404"/>
    </location>
</feature>
<reference evidence="11 12" key="1">
    <citation type="submission" date="2016-10" db="EMBL/GenBank/DDBJ databases">
        <authorList>
            <person name="Varghese N."/>
            <person name="Submissions S."/>
        </authorList>
    </citation>
    <scope>NUCLEOTIDE SEQUENCE [LARGE SCALE GENOMIC DNA]</scope>
    <source>
        <strain evidence="11 12">DSM 9169</strain>
    </source>
</reference>
<feature type="region of interest" description="Disordered" evidence="7">
    <location>
        <begin position="547"/>
        <end position="568"/>
    </location>
</feature>
<feature type="domain" description="Threonine/Serine exporter ThrE" evidence="10">
    <location>
        <begin position="391"/>
        <end position="518"/>
    </location>
</feature>
<comment type="similarity">
    <text evidence="6">Belongs to the ThrE exporter (TC 2.A.79) family.</text>
</comment>
<feature type="transmembrane region" description="Helical" evidence="8">
    <location>
        <begin position="281"/>
        <end position="302"/>
    </location>
</feature>
<gene>
    <name evidence="11" type="ORF">SAMN04489714_0542</name>
</gene>
<dbReference type="EMBL" id="LT629792">
    <property type="protein sequence ID" value="SDT88422.1"/>
    <property type="molecule type" value="Genomic_DNA"/>
</dbReference>
<dbReference type="PANTHER" id="PTHR34390:SF2">
    <property type="entry name" value="SUCCINATE TRANSPORTER SUBUNIT YJJP-RELATED"/>
    <property type="match status" value="1"/>
</dbReference>
<comment type="subcellular location">
    <subcellularLocation>
        <location evidence="1">Cell membrane</location>
        <topology evidence="1">Multi-pass membrane protein</topology>
    </subcellularLocation>
</comment>
<dbReference type="Pfam" id="PF06738">
    <property type="entry name" value="ThrE"/>
    <property type="match status" value="1"/>
</dbReference>
<feature type="transmembrane region" description="Helical" evidence="8">
    <location>
        <begin position="314"/>
        <end position="336"/>
    </location>
</feature>
<evidence type="ECO:0000256" key="1">
    <source>
        <dbReference type="ARBA" id="ARBA00004651"/>
    </source>
</evidence>
<evidence type="ECO:0000256" key="2">
    <source>
        <dbReference type="ARBA" id="ARBA00022475"/>
    </source>
</evidence>
<proteinExistence type="inferred from homology"/>
<sequence>MVAPFITVKNSASDDSTASSASNFSAPASNELPSSSTAAHDDPRHDEPGRDGSRHGRPGHNEPGGGDTRRGDAGRGAPERTAAAREDAVTGTDHNRYAHTERERTSLTLHRMVAHDRLAHASRIVLRLGQMLLSSGASAFRVKHGMARLAQAVGIEQHHAQVTYTEIISTAYASGTFRTELAEQRAMGVNADRIDRLASFVNGLGGPGSISIEEVDSTLDEIEHVPPLYSTLPNALASGIACAAFSFLNHGGWVECSVVAIAAFFGQYLRRQMLHRRMNHFGVWMACGALASTIYISLVAAAQHFMNVEPTHQAGFISAVLFLVPGFPLVTGIIDLVRHDFQAGIPRLVYVTMLMVSAGVAVWSVSLIFHWSVTPQYDYHLMPWVLYLLRFLTSYIASYGFAMLFNTPPKVSAYAALIGAMINTGRLAMVDELHVPVQAAVGIAALCAGLLASLVARSSHRYSRVSLSVPAVVIMIPGVPLYRSLAYLNNGNINDASAALFSVFFTVISIGVGLAVARMLTDRNWLMERPVSVPSLGLAGAIDEGDADELGDSLGDEVDPFPEGADGR</sequence>
<keyword evidence="3 8" id="KW-0812">Transmembrane</keyword>
<feature type="compositionally biased region" description="Basic and acidic residues" evidence="7">
    <location>
        <begin position="39"/>
        <end position="54"/>
    </location>
</feature>